<dbReference type="AlphaFoldDB" id="A0A074XZZ7"/>
<evidence type="ECO:0000256" key="5">
    <source>
        <dbReference type="ARBA" id="ARBA00023136"/>
    </source>
</evidence>
<sequence length="358" mass="39098">MHLSLRENATKAKNHATAVLGETLGTAMFLFIAEGAAKTANLARTASQTNTSAPLDSQTIMMISTSFGLALLVTAWMFYRITGGLFNPAITVALWLTGVLTTVRAIALFGAQLLGGIIGAALVLALTPAGSGGVDVVNTTVSAQISYQQAFFLEFLGTSFLVFSVLMLAVEKHRATYLAPVGIGLTLFTLHIFLAAWTGCSLNPARSLGPAAVAGSFPQYHWIYWVAPLCGGVLSVMYFQLLKALDYNSTVLDQDADHEVGGLRPVHMRVYKFLAGHKDWEKDESHRHRHKKFLTVLRHKKVVNHDGTSSYVQEPTRINANERHQHDNVVADDDDDMTIVESRSSSHQMRQQANTQMV</sequence>
<dbReference type="Gene3D" id="1.20.1080.10">
    <property type="entry name" value="Glycerol uptake facilitator protein"/>
    <property type="match status" value="1"/>
</dbReference>
<dbReference type="PANTHER" id="PTHR19139:SF199">
    <property type="entry name" value="MIP17260P"/>
    <property type="match status" value="1"/>
</dbReference>
<reference evidence="8 9" key="1">
    <citation type="journal article" date="2014" name="BMC Genomics">
        <title>Genome sequencing of four Aureobasidium pullulans varieties: biotechnological potential, stress tolerance, and description of new species.</title>
        <authorList>
            <person name="Gostin Ar C."/>
            <person name="Ohm R.A."/>
            <person name="Kogej T."/>
            <person name="Sonjak S."/>
            <person name="Turk M."/>
            <person name="Zajc J."/>
            <person name="Zalar P."/>
            <person name="Grube M."/>
            <person name="Sun H."/>
            <person name="Han J."/>
            <person name="Sharma A."/>
            <person name="Chiniquy J."/>
            <person name="Ngan C.Y."/>
            <person name="Lipzen A."/>
            <person name="Barry K."/>
            <person name="Grigoriev I.V."/>
            <person name="Gunde-Cimerman N."/>
        </authorList>
    </citation>
    <scope>NUCLEOTIDE SEQUENCE [LARGE SCALE GENOMIC DNA]</scope>
    <source>
        <strain evidence="8 9">EXF-2481</strain>
    </source>
</reference>
<evidence type="ECO:0000256" key="1">
    <source>
        <dbReference type="ARBA" id="ARBA00004141"/>
    </source>
</evidence>
<dbReference type="InterPro" id="IPR034294">
    <property type="entry name" value="Aquaporin_transptr"/>
</dbReference>
<dbReference type="InParanoid" id="A0A074XZZ7"/>
<dbReference type="HOGENOM" id="CLU_020019_1_4_1"/>
<dbReference type="RefSeq" id="XP_013339591.1">
    <property type="nucleotide sequence ID" value="XM_013484137.1"/>
</dbReference>
<gene>
    <name evidence="8" type="ORF">AUEXF2481DRAFT_516003</name>
</gene>
<keyword evidence="9" id="KW-1185">Reference proteome</keyword>
<keyword evidence="6" id="KW-0813">Transport</keyword>
<evidence type="ECO:0000256" key="3">
    <source>
        <dbReference type="ARBA" id="ARBA00022692"/>
    </source>
</evidence>
<evidence type="ECO:0000256" key="4">
    <source>
        <dbReference type="ARBA" id="ARBA00022989"/>
    </source>
</evidence>
<evidence type="ECO:0000313" key="8">
    <source>
        <dbReference type="EMBL" id="KEQ91055.1"/>
    </source>
</evidence>
<evidence type="ECO:0000256" key="6">
    <source>
        <dbReference type="RuleBase" id="RU000477"/>
    </source>
</evidence>
<feature type="transmembrane region" description="Helical" evidence="7">
    <location>
        <begin position="60"/>
        <end position="79"/>
    </location>
</feature>
<dbReference type="OrthoDB" id="3222at2759"/>
<feature type="transmembrane region" description="Helical" evidence="7">
    <location>
        <begin position="150"/>
        <end position="170"/>
    </location>
</feature>
<evidence type="ECO:0000313" key="9">
    <source>
        <dbReference type="Proteomes" id="UP000030641"/>
    </source>
</evidence>
<dbReference type="PANTHER" id="PTHR19139">
    <property type="entry name" value="AQUAPORIN TRANSPORTER"/>
    <property type="match status" value="1"/>
</dbReference>
<keyword evidence="3 6" id="KW-0812">Transmembrane</keyword>
<dbReference type="PRINTS" id="PR00783">
    <property type="entry name" value="MINTRINSICP"/>
</dbReference>
<dbReference type="OMA" id="LALNTMH"/>
<keyword evidence="4 7" id="KW-1133">Transmembrane helix</keyword>
<evidence type="ECO:0000256" key="7">
    <source>
        <dbReference type="SAM" id="Phobius"/>
    </source>
</evidence>
<dbReference type="GeneID" id="25368743"/>
<feature type="transmembrane region" description="Helical" evidence="7">
    <location>
        <begin position="219"/>
        <end position="239"/>
    </location>
</feature>
<dbReference type="InterPro" id="IPR000425">
    <property type="entry name" value="MIP"/>
</dbReference>
<feature type="transmembrane region" description="Helical" evidence="7">
    <location>
        <begin position="85"/>
        <end position="106"/>
    </location>
</feature>
<dbReference type="FunCoup" id="A0A074XZZ7">
    <property type="interactions" value="237"/>
</dbReference>
<dbReference type="SUPFAM" id="SSF81338">
    <property type="entry name" value="Aquaporin-like"/>
    <property type="match status" value="1"/>
</dbReference>
<protein>
    <recommendedName>
        <fullName evidence="10">Aquaporin</fullName>
    </recommendedName>
</protein>
<dbReference type="EMBL" id="KL584782">
    <property type="protein sequence ID" value="KEQ91055.1"/>
    <property type="molecule type" value="Genomic_DNA"/>
</dbReference>
<comment type="subcellular location">
    <subcellularLocation>
        <location evidence="1">Membrane</location>
        <topology evidence="1">Multi-pass membrane protein</topology>
    </subcellularLocation>
</comment>
<dbReference type="Pfam" id="PF00230">
    <property type="entry name" value="MIP"/>
    <property type="match status" value="1"/>
</dbReference>
<dbReference type="InterPro" id="IPR023271">
    <property type="entry name" value="Aquaporin-like"/>
</dbReference>
<dbReference type="GO" id="GO:0015250">
    <property type="term" value="F:water channel activity"/>
    <property type="evidence" value="ECO:0007669"/>
    <property type="project" value="TreeGrafter"/>
</dbReference>
<evidence type="ECO:0008006" key="10">
    <source>
        <dbReference type="Google" id="ProtNLM"/>
    </source>
</evidence>
<dbReference type="STRING" id="1043005.A0A074XZZ7"/>
<name>A0A074XZZ7_AURSE</name>
<evidence type="ECO:0000256" key="2">
    <source>
        <dbReference type="ARBA" id="ARBA00006175"/>
    </source>
</evidence>
<feature type="transmembrane region" description="Helical" evidence="7">
    <location>
        <begin position="113"/>
        <end position="130"/>
    </location>
</feature>
<proteinExistence type="inferred from homology"/>
<comment type="similarity">
    <text evidence="2 6">Belongs to the MIP/aquaporin (TC 1.A.8) family.</text>
</comment>
<dbReference type="GO" id="GO:0005886">
    <property type="term" value="C:plasma membrane"/>
    <property type="evidence" value="ECO:0007669"/>
    <property type="project" value="TreeGrafter"/>
</dbReference>
<keyword evidence="5 7" id="KW-0472">Membrane</keyword>
<accession>A0A074XZZ7</accession>
<feature type="transmembrane region" description="Helical" evidence="7">
    <location>
        <begin position="177"/>
        <end position="199"/>
    </location>
</feature>
<dbReference type="Proteomes" id="UP000030641">
    <property type="component" value="Unassembled WGS sequence"/>
</dbReference>
<organism evidence="8 9">
    <name type="scientific">Aureobasidium subglaciale (strain EXF-2481)</name>
    <name type="common">Aureobasidium pullulans var. subglaciale</name>
    <dbReference type="NCBI Taxonomy" id="1043005"/>
    <lineage>
        <taxon>Eukaryota</taxon>
        <taxon>Fungi</taxon>
        <taxon>Dikarya</taxon>
        <taxon>Ascomycota</taxon>
        <taxon>Pezizomycotina</taxon>
        <taxon>Dothideomycetes</taxon>
        <taxon>Dothideomycetidae</taxon>
        <taxon>Dothideales</taxon>
        <taxon>Saccotheciaceae</taxon>
        <taxon>Aureobasidium</taxon>
    </lineage>
</organism>